<dbReference type="InterPro" id="IPR015422">
    <property type="entry name" value="PyrdxlP-dep_Trfase_small"/>
</dbReference>
<dbReference type="PANTHER" id="PTHR13693:SF100">
    <property type="entry name" value="8-AMINO-7-OXONONANOATE SYNTHASE"/>
    <property type="match status" value="1"/>
</dbReference>
<dbReference type="Proteomes" id="UP000823934">
    <property type="component" value="Unassembled WGS sequence"/>
</dbReference>
<dbReference type="PROSITE" id="PS00599">
    <property type="entry name" value="AA_TRANSFER_CLASS_2"/>
    <property type="match status" value="1"/>
</dbReference>
<dbReference type="InterPro" id="IPR015421">
    <property type="entry name" value="PyrdxlP-dep_Trfase_major"/>
</dbReference>
<dbReference type="GO" id="GO:0030170">
    <property type="term" value="F:pyridoxal phosphate binding"/>
    <property type="evidence" value="ECO:0007669"/>
    <property type="project" value="InterPro"/>
</dbReference>
<accession>A0A9D1TT74</accession>
<evidence type="ECO:0000256" key="8">
    <source>
        <dbReference type="ARBA" id="ARBA00022898"/>
    </source>
</evidence>
<dbReference type="Pfam" id="PF00155">
    <property type="entry name" value="Aminotran_1_2"/>
    <property type="match status" value="1"/>
</dbReference>
<dbReference type="EC" id="2.3.1.47" evidence="5"/>
<keyword evidence="7" id="KW-0093">Biotin biosynthesis</keyword>
<dbReference type="InterPro" id="IPR050087">
    <property type="entry name" value="AON_synthase_class-II"/>
</dbReference>
<evidence type="ECO:0000256" key="11">
    <source>
        <dbReference type="ARBA" id="ARBA00047715"/>
    </source>
</evidence>
<keyword evidence="6" id="KW-0808">Transferase</keyword>
<proteinExistence type="inferred from homology"/>
<evidence type="ECO:0000313" key="14">
    <source>
        <dbReference type="EMBL" id="HIW05928.1"/>
    </source>
</evidence>
<comment type="subunit">
    <text evidence="4">Homodimer.</text>
</comment>
<evidence type="ECO:0000256" key="12">
    <source>
        <dbReference type="RuleBase" id="RU003693"/>
    </source>
</evidence>
<dbReference type="Gene3D" id="3.40.640.10">
    <property type="entry name" value="Type I PLP-dependent aspartate aminotransferase-like (Major domain)"/>
    <property type="match status" value="1"/>
</dbReference>
<dbReference type="SUPFAM" id="SSF53383">
    <property type="entry name" value="PLP-dependent transferases"/>
    <property type="match status" value="1"/>
</dbReference>
<reference evidence="14" key="1">
    <citation type="journal article" date="2021" name="PeerJ">
        <title>Extensive microbial diversity within the chicken gut microbiome revealed by metagenomics and culture.</title>
        <authorList>
            <person name="Gilroy R."/>
            <person name="Ravi A."/>
            <person name="Getino M."/>
            <person name="Pursley I."/>
            <person name="Horton D.L."/>
            <person name="Alikhan N.F."/>
            <person name="Baker D."/>
            <person name="Gharbi K."/>
            <person name="Hall N."/>
            <person name="Watson M."/>
            <person name="Adriaenssens E.M."/>
            <person name="Foster-Nyarko E."/>
            <person name="Jarju S."/>
            <person name="Secka A."/>
            <person name="Antonio M."/>
            <person name="Oren A."/>
            <person name="Chaudhuri R.R."/>
            <person name="La Ragione R."/>
            <person name="Hildebrand F."/>
            <person name="Pallen M.J."/>
        </authorList>
    </citation>
    <scope>NUCLEOTIDE SEQUENCE</scope>
    <source>
        <strain evidence="14">CHK160-9182</strain>
    </source>
</reference>
<gene>
    <name evidence="14" type="ORF">H9889_01175</name>
</gene>
<keyword evidence="8 12" id="KW-0663">Pyridoxal phosphate</keyword>
<evidence type="ECO:0000256" key="3">
    <source>
        <dbReference type="ARBA" id="ARBA00010008"/>
    </source>
</evidence>
<organism evidence="14 15">
    <name type="scientific">Candidatus Ignatzschineria merdigallinarum</name>
    <dbReference type="NCBI Taxonomy" id="2838621"/>
    <lineage>
        <taxon>Bacteria</taxon>
        <taxon>Pseudomonadati</taxon>
        <taxon>Pseudomonadota</taxon>
        <taxon>Gammaproteobacteria</taxon>
        <taxon>Cardiobacteriales</taxon>
        <taxon>Ignatzschineriaceae</taxon>
        <taxon>Ignatzschineria</taxon>
    </lineage>
</organism>
<evidence type="ECO:0000256" key="6">
    <source>
        <dbReference type="ARBA" id="ARBA00022679"/>
    </source>
</evidence>
<feature type="domain" description="Aminotransferase class I/classII large" evidence="13">
    <location>
        <begin position="41"/>
        <end position="407"/>
    </location>
</feature>
<evidence type="ECO:0000256" key="1">
    <source>
        <dbReference type="ARBA" id="ARBA00001933"/>
    </source>
</evidence>
<comment type="cofactor">
    <cofactor evidence="1 12">
        <name>pyridoxal 5'-phosphate</name>
        <dbReference type="ChEBI" id="CHEBI:597326"/>
    </cofactor>
</comment>
<reference evidence="14" key="2">
    <citation type="submission" date="2021-04" db="EMBL/GenBank/DDBJ databases">
        <authorList>
            <person name="Gilroy R."/>
        </authorList>
    </citation>
    <scope>NUCLEOTIDE SEQUENCE</scope>
    <source>
        <strain evidence="14">CHK160-9182</strain>
    </source>
</reference>
<evidence type="ECO:0000256" key="5">
    <source>
        <dbReference type="ARBA" id="ARBA00013187"/>
    </source>
</evidence>
<evidence type="ECO:0000259" key="13">
    <source>
        <dbReference type="Pfam" id="PF00155"/>
    </source>
</evidence>
<dbReference type="GO" id="GO:0008710">
    <property type="term" value="F:8-amino-7-oxononanoate synthase activity"/>
    <property type="evidence" value="ECO:0007669"/>
    <property type="project" value="UniProtKB-EC"/>
</dbReference>
<dbReference type="AlphaFoldDB" id="A0A9D1TT74"/>
<dbReference type="EMBL" id="DXHP01000029">
    <property type="protein sequence ID" value="HIW05928.1"/>
    <property type="molecule type" value="Genomic_DNA"/>
</dbReference>
<evidence type="ECO:0000256" key="10">
    <source>
        <dbReference type="ARBA" id="ARBA00033381"/>
    </source>
</evidence>
<evidence type="ECO:0000256" key="9">
    <source>
        <dbReference type="ARBA" id="ARBA00032610"/>
    </source>
</evidence>
<comment type="similarity">
    <text evidence="3">Belongs to the class-II pyridoxal-phosphate-dependent aminotransferase family. BioF subfamily.</text>
</comment>
<sequence length="419" mass="46283">MWNRRIQIALNEQKAKDRYRQRQRCVTQDCTHSIRVDHQVYMNFSSNDYLGLAHHPKMIEAAELGAKRFGVGSGGSPHVTGYSEPLAMLEERLANWLGYDAAIVYPSGFTANQAAIKLLIARSDVMIADRLSHASLLEAAMFSPGRLYRFKHNDIASLESYLEKGSELSEESGQLVITEGIFSMDGDHAPLDQIAKVTQKAEALLMVDDAHGIGICGEQGRGSCDHYGIKPDILVVTFGKAFGCSGAALLLSKEFAQYFVQFSKPLIYSTAIPPMQAAILLQAMEIIQSQEGDIRRQTLARNIAYFRAEMTKVLTTLSQKPQMNNMDESLSNISYQLPYLLESHSPIQPLVIGEDQAALDISANLRTKGIWVSAIRPPTVPPKTARLRMTITADHTVEMIVALVAALESAILENMDQAL</sequence>
<comment type="pathway">
    <text evidence="2">Cofactor biosynthesis; biotin biosynthesis.</text>
</comment>
<protein>
    <recommendedName>
        <fullName evidence="5">8-amino-7-oxononanoate synthase</fullName>
        <ecNumber evidence="5">2.3.1.47</ecNumber>
    </recommendedName>
    <alternativeName>
        <fullName evidence="9">7-keto-8-amino-pelargonic acid synthase</fullName>
    </alternativeName>
    <alternativeName>
        <fullName evidence="10">8-amino-7-ketopelargonate synthase</fullName>
    </alternativeName>
</protein>
<comment type="catalytic activity">
    <reaction evidence="11">
        <text>6-carboxyhexanoyl-[ACP] + L-alanine + H(+) = (8S)-8-amino-7-oxononanoate + holo-[ACP] + CO2</text>
        <dbReference type="Rhea" id="RHEA:42288"/>
        <dbReference type="Rhea" id="RHEA-COMP:9685"/>
        <dbReference type="Rhea" id="RHEA-COMP:9955"/>
        <dbReference type="ChEBI" id="CHEBI:15378"/>
        <dbReference type="ChEBI" id="CHEBI:16526"/>
        <dbReference type="ChEBI" id="CHEBI:57972"/>
        <dbReference type="ChEBI" id="CHEBI:64479"/>
        <dbReference type="ChEBI" id="CHEBI:78846"/>
        <dbReference type="ChEBI" id="CHEBI:149468"/>
        <dbReference type="EC" id="2.3.1.47"/>
    </reaction>
</comment>
<evidence type="ECO:0000313" key="15">
    <source>
        <dbReference type="Proteomes" id="UP000823934"/>
    </source>
</evidence>
<evidence type="ECO:0000256" key="4">
    <source>
        <dbReference type="ARBA" id="ARBA00011738"/>
    </source>
</evidence>
<dbReference type="Gene3D" id="3.90.1150.10">
    <property type="entry name" value="Aspartate Aminotransferase, domain 1"/>
    <property type="match status" value="1"/>
</dbReference>
<dbReference type="InterPro" id="IPR015424">
    <property type="entry name" value="PyrdxlP-dep_Trfase"/>
</dbReference>
<name>A0A9D1TT74_9GAMM</name>
<dbReference type="InterPro" id="IPR001917">
    <property type="entry name" value="Aminotrans_II_pyridoxalP_BS"/>
</dbReference>
<evidence type="ECO:0000256" key="7">
    <source>
        <dbReference type="ARBA" id="ARBA00022756"/>
    </source>
</evidence>
<dbReference type="PANTHER" id="PTHR13693">
    <property type="entry name" value="CLASS II AMINOTRANSFERASE/8-AMINO-7-OXONONANOATE SYNTHASE"/>
    <property type="match status" value="1"/>
</dbReference>
<comment type="caution">
    <text evidence="14">The sequence shown here is derived from an EMBL/GenBank/DDBJ whole genome shotgun (WGS) entry which is preliminary data.</text>
</comment>
<evidence type="ECO:0000256" key="2">
    <source>
        <dbReference type="ARBA" id="ARBA00004746"/>
    </source>
</evidence>
<dbReference type="InterPro" id="IPR004839">
    <property type="entry name" value="Aminotransferase_I/II_large"/>
</dbReference>
<dbReference type="GO" id="GO:0009102">
    <property type="term" value="P:biotin biosynthetic process"/>
    <property type="evidence" value="ECO:0007669"/>
    <property type="project" value="UniProtKB-KW"/>
</dbReference>